<dbReference type="InterPro" id="IPR001789">
    <property type="entry name" value="Sig_transdc_resp-reg_receiver"/>
</dbReference>
<dbReference type="PROSITE" id="PS50109">
    <property type="entry name" value="HIS_KIN"/>
    <property type="match status" value="1"/>
</dbReference>
<dbReference type="SMART" id="SM00388">
    <property type="entry name" value="HisKA"/>
    <property type="match status" value="1"/>
</dbReference>
<dbReference type="InterPro" id="IPR004358">
    <property type="entry name" value="Sig_transdc_His_kin-like_C"/>
</dbReference>
<dbReference type="PROSITE" id="PS50110">
    <property type="entry name" value="RESPONSE_REGULATORY"/>
    <property type="match status" value="1"/>
</dbReference>
<reference evidence="5" key="1">
    <citation type="submission" date="2016-10" db="EMBL/GenBank/DDBJ databases">
        <title>Sequence of Gallionella enrichment culture.</title>
        <authorList>
            <person name="Poehlein A."/>
            <person name="Muehling M."/>
            <person name="Daniel R."/>
        </authorList>
    </citation>
    <scope>NUCLEOTIDE SEQUENCE</scope>
</reference>
<dbReference type="CDD" id="cd00082">
    <property type="entry name" value="HisKA"/>
    <property type="match status" value="1"/>
</dbReference>
<protein>
    <submittedName>
        <fullName evidence="5">Blue-light-activated protein</fullName>
    </submittedName>
</protein>
<dbReference type="Gene3D" id="1.10.287.130">
    <property type="match status" value="1"/>
</dbReference>
<dbReference type="InterPro" id="IPR005467">
    <property type="entry name" value="His_kinase_dom"/>
</dbReference>
<dbReference type="Gene3D" id="3.40.50.2300">
    <property type="match status" value="1"/>
</dbReference>
<dbReference type="CDD" id="cd00156">
    <property type="entry name" value="REC"/>
    <property type="match status" value="1"/>
</dbReference>
<dbReference type="Pfam" id="PF00072">
    <property type="entry name" value="Response_reg"/>
    <property type="match status" value="1"/>
</dbReference>
<dbReference type="SUPFAM" id="SSF47384">
    <property type="entry name" value="Homodimeric domain of signal transducing histidine kinase"/>
    <property type="match status" value="1"/>
</dbReference>
<feature type="domain" description="Response regulatory" evidence="4">
    <location>
        <begin position="403"/>
        <end position="520"/>
    </location>
</feature>
<sequence>MLVPDPSDALRPSGTNPDSGSDPLAELWRRCALDSPNGLLVGRLDSGRATVVLSCNQAFERLTGHARVEAAGRSPAELLQADSSREEWARLELKLADGRPFDSIVEARRADGRIFLCHAHGYPLFDDSCGLEHWVLALADVTTAAGRIRREFENLDGLGTLAGGVAHDFNNLLAIILGYASLLRQVAADNARVVEYCGIISDAATRGAEVVRQLMVFANQNEPVPVETDVHALLADVLVRTAPEWPERIRLDYDFSAAQSRVPVDPEQIGNALEHLLRNARESIADSGSVIVRTRDRGILRDHNPALEWLEIEVEDDGCGMDEATRARMFEPFFARNKSAEVRGIGLALVYGIMRAHRGHIEVHSEPLRGTRISLLLPRGRQAVRNQREPIVAENYQLESSVGILLVEDETDLARLWTGLAARQGWELIWASSAEEALAQYQSNAERIHLVFSDVGLPGEMDGWELCARLRALRPELPLLLASGYFKQNTIDQLNLAEPIAFIQKPYLLNEAIEAINGLIKRIP</sequence>
<evidence type="ECO:0000259" key="3">
    <source>
        <dbReference type="PROSITE" id="PS50109"/>
    </source>
</evidence>
<evidence type="ECO:0000313" key="5">
    <source>
        <dbReference type="EMBL" id="OIR05292.1"/>
    </source>
</evidence>
<evidence type="ECO:0000259" key="4">
    <source>
        <dbReference type="PROSITE" id="PS50110"/>
    </source>
</evidence>
<feature type="region of interest" description="Disordered" evidence="2">
    <location>
        <begin position="1"/>
        <end position="22"/>
    </location>
</feature>
<dbReference type="NCBIfam" id="TIGR00229">
    <property type="entry name" value="sensory_box"/>
    <property type="match status" value="1"/>
</dbReference>
<evidence type="ECO:0000256" key="1">
    <source>
        <dbReference type="ARBA" id="ARBA00022553"/>
    </source>
</evidence>
<gene>
    <name evidence="5" type="ORF">GALL_126040</name>
</gene>
<dbReference type="Gene3D" id="3.30.565.10">
    <property type="entry name" value="Histidine kinase-like ATPase, C-terminal domain"/>
    <property type="match status" value="1"/>
</dbReference>
<dbReference type="InterPro" id="IPR036097">
    <property type="entry name" value="HisK_dim/P_sf"/>
</dbReference>
<dbReference type="Pfam" id="PF13426">
    <property type="entry name" value="PAS_9"/>
    <property type="match status" value="1"/>
</dbReference>
<dbReference type="GO" id="GO:0000155">
    <property type="term" value="F:phosphorelay sensor kinase activity"/>
    <property type="evidence" value="ECO:0007669"/>
    <property type="project" value="InterPro"/>
</dbReference>
<dbReference type="InterPro" id="IPR036890">
    <property type="entry name" value="HATPase_C_sf"/>
</dbReference>
<dbReference type="InterPro" id="IPR035965">
    <property type="entry name" value="PAS-like_dom_sf"/>
</dbReference>
<dbReference type="SUPFAM" id="SSF52172">
    <property type="entry name" value="CheY-like"/>
    <property type="match status" value="1"/>
</dbReference>
<dbReference type="AlphaFoldDB" id="A0A1J5SUL5"/>
<dbReference type="InterPro" id="IPR003661">
    <property type="entry name" value="HisK_dim/P_dom"/>
</dbReference>
<dbReference type="CDD" id="cd00130">
    <property type="entry name" value="PAS"/>
    <property type="match status" value="1"/>
</dbReference>
<name>A0A1J5SUL5_9ZZZZ</name>
<dbReference type="SMART" id="SM00387">
    <property type="entry name" value="HATPase_c"/>
    <property type="match status" value="1"/>
</dbReference>
<dbReference type="InterPro" id="IPR000014">
    <property type="entry name" value="PAS"/>
</dbReference>
<organism evidence="5">
    <name type="scientific">mine drainage metagenome</name>
    <dbReference type="NCBI Taxonomy" id="410659"/>
    <lineage>
        <taxon>unclassified sequences</taxon>
        <taxon>metagenomes</taxon>
        <taxon>ecological metagenomes</taxon>
    </lineage>
</organism>
<dbReference type="SUPFAM" id="SSF55785">
    <property type="entry name" value="PYP-like sensor domain (PAS domain)"/>
    <property type="match status" value="1"/>
</dbReference>
<dbReference type="SUPFAM" id="SSF55874">
    <property type="entry name" value="ATPase domain of HSP90 chaperone/DNA topoisomerase II/histidine kinase"/>
    <property type="match status" value="1"/>
</dbReference>
<dbReference type="PANTHER" id="PTHR43065">
    <property type="entry name" value="SENSOR HISTIDINE KINASE"/>
    <property type="match status" value="1"/>
</dbReference>
<proteinExistence type="predicted"/>
<dbReference type="InterPro" id="IPR011006">
    <property type="entry name" value="CheY-like_superfamily"/>
</dbReference>
<comment type="caution">
    <text evidence="5">The sequence shown here is derived from an EMBL/GenBank/DDBJ whole genome shotgun (WGS) entry which is preliminary data.</text>
</comment>
<dbReference type="Gene3D" id="3.30.450.20">
    <property type="entry name" value="PAS domain"/>
    <property type="match status" value="1"/>
</dbReference>
<dbReference type="InterPro" id="IPR003594">
    <property type="entry name" value="HATPase_dom"/>
</dbReference>
<keyword evidence="1" id="KW-0597">Phosphoprotein</keyword>
<feature type="domain" description="Histidine kinase" evidence="3">
    <location>
        <begin position="164"/>
        <end position="381"/>
    </location>
</feature>
<accession>A0A1J5SUL5</accession>
<dbReference type="SMART" id="SM00448">
    <property type="entry name" value="REC"/>
    <property type="match status" value="1"/>
</dbReference>
<evidence type="ECO:0000256" key="2">
    <source>
        <dbReference type="SAM" id="MobiDB-lite"/>
    </source>
</evidence>
<dbReference type="Pfam" id="PF02518">
    <property type="entry name" value="HATPase_c"/>
    <property type="match status" value="1"/>
</dbReference>
<dbReference type="EMBL" id="MLJW01000051">
    <property type="protein sequence ID" value="OIR05292.1"/>
    <property type="molecule type" value="Genomic_DNA"/>
</dbReference>
<dbReference type="PRINTS" id="PR00344">
    <property type="entry name" value="BCTRLSENSOR"/>
</dbReference>
<dbReference type="PANTHER" id="PTHR43065:SF42">
    <property type="entry name" value="TWO-COMPONENT SENSOR PPRA"/>
    <property type="match status" value="1"/>
</dbReference>